<organism evidence="2 3">
    <name type="scientific">Helicobacter ganmani</name>
    <dbReference type="NCBI Taxonomy" id="60246"/>
    <lineage>
        <taxon>Bacteria</taxon>
        <taxon>Pseudomonadati</taxon>
        <taxon>Campylobacterota</taxon>
        <taxon>Epsilonproteobacteria</taxon>
        <taxon>Campylobacterales</taxon>
        <taxon>Helicobacteraceae</taxon>
        <taxon>Helicobacter</taxon>
    </lineage>
</organism>
<dbReference type="OrthoDB" id="9796465at2"/>
<evidence type="ECO:0000313" key="3">
    <source>
        <dbReference type="Proteomes" id="UP000256650"/>
    </source>
</evidence>
<dbReference type="SUPFAM" id="SSF111321">
    <property type="entry name" value="AF1104-like"/>
    <property type="match status" value="1"/>
</dbReference>
<accession>A0A3D8IE28</accession>
<dbReference type="RefSeq" id="WP_115551707.1">
    <property type="nucleotide sequence ID" value="NZ_CAOUCM010000003.1"/>
</dbReference>
<comment type="caution">
    <text evidence="2">The sequence shown here is derived from an EMBL/GenBank/DDBJ whole genome shotgun (WGS) entry which is preliminary data.</text>
</comment>
<keyword evidence="3" id="KW-1185">Reference proteome</keyword>
<dbReference type="EMBL" id="NXLS01000005">
    <property type="protein sequence ID" value="RDU62781.1"/>
    <property type="molecule type" value="Genomic_DNA"/>
</dbReference>
<evidence type="ECO:0000313" key="2">
    <source>
        <dbReference type="EMBL" id="RDU62781.1"/>
    </source>
</evidence>
<name>A0A3D8IE28_9HELI</name>
<dbReference type="Pfam" id="PF01937">
    <property type="entry name" value="ARMT1-like_dom"/>
    <property type="match status" value="1"/>
</dbReference>
<gene>
    <name evidence="2" type="ORF">CQA43_05975</name>
</gene>
<dbReference type="Proteomes" id="UP000256650">
    <property type="component" value="Unassembled WGS sequence"/>
</dbReference>
<dbReference type="Gene3D" id="3.40.50.10880">
    <property type="entry name" value="Uncharacterised protein PF01937, DUF89, domain 3"/>
    <property type="match status" value="1"/>
</dbReference>
<dbReference type="InterPro" id="IPR036075">
    <property type="entry name" value="ARMT-1-like_metal-bd_sf"/>
</dbReference>
<proteinExistence type="predicted"/>
<evidence type="ECO:0000259" key="1">
    <source>
        <dbReference type="Pfam" id="PF01937"/>
    </source>
</evidence>
<dbReference type="AlphaFoldDB" id="A0A3D8IE28"/>
<protein>
    <recommendedName>
        <fullName evidence="1">Damage-control phosphatase ARMT1-like metal-binding domain-containing protein</fullName>
    </recommendedName>
</protein>
<dbReference type="InterPro" id="IPR002791">
    <property type="entry name" value="ARMT1-like_metal-bd"/>
</dbReference>
<dbReference type="GeneID" id="82535837"/>
<feature type="domain" description="Damage-control phosphatase ARMT1-like metal-binding" evidence="1">
    <location>
        <begin position="32"/>
        <end position="373"/>
    </location>
</feature>
<dbReference type="Gene3D" id="1.10.285.20">
    <property type="entry name" value="Uncharacterised protein PF01937, DUF89, domain 2"/>
    <property type="match status" value="1"/>
</dbReference>
<sequence length="385" mass="44192">MSKNKRAKSKPQKIQPKPKNRKIKDFLINLTYECLECLLKQAQSTAKIYCAQFHKDSKESAQIEQMTCSVVKDLFKTLEDFQDLSLENLKNENRNLTCKDKAKLQDLMREFFKQKYTFSFDIESQNHIEIPPTMLAVLVYDRIHKSLNCFSPYGKIKEASIQKARLYKQYFLESLHKKIESQASVAKILEFAIRISVLGNVLDYGAQMSFDLEEQAQRILEVPFASFDLESFLCRLKSAKNLVMIGDNAGENEFDEILIIALNLLYPHLEIFYFVRGAEIINDITLSDLKHTDSAIFTLAKVVDSGVMSPGFIESLASAEAKEIYHNADVILAKGMGNFESMENSAKQDERIFLLFKIKCDVVKNYLQKNLGDFVFFNPNLYAIP</sequence>
<reference evidence="2 3" key="1">
    <citation type="submission" date="2018-04" db="EMBL/GenBank/DDBJ databases">
        <title>Novel Campyloabacter and Helicobacter Species and Strains.</title>
        <authorList>
            <person name="Mannion A.J."/>
            <person name="Shen Z."/>
            <person name="Fox J.G."/>
        </authorList>
    </citation>
    <scope>NUCLEOTIDE SEQUENCE [LARGE SCALE GENOMIC DNA]</scope>
    <source>
        <strain evidence="2 3">MIT 99-5101</strain>
    </source>
</reference>